<dbReference type="Pfam" id="PF03162">
    <property type="entry name" value="Y_phosphatase2"/>
    <property type="match status" value="1"/>
</dbReference>
<dbReference type="PANTHER" id="PTHR31126:SF14">
    <property type="entry name" value="TYROSINE-PROTEIN PHOSPHATASE OCA6-RELATED"/>
    <property type="match status" value="1"/>
</dbReference>
<dbReference type="InterPro" id="IPR029021">
    <property type="entry name" value="Prot-tyrosine_phosphatase-like"/>
</dbReference>
<reference evidence="1" key="1">
    <citation type="submission" date="2021-03" db="EMBL/GenBank/DDBJ databases">
        <title>Comparative genomics and phylogenomic investigation of the class Geoglossomycetes provide insights into ecological specialization and systematics.</title>
        <authorList>
            <person name="Melie T."/>
            <person name="Pirro S."/>
            <person name="Miller A.N."/>
            <person name="Quandt A."/>
        </authorList>
    </citation>
    <scope>NUCLEOTIDE SEQUENCE</scope>
    <source>
        <strain evidence="1">GBOQ0MN5Z8</strain>
    </source>
</reference>
<dbReference type="GO" id="GO:0016791">
    <property type="term" value="F:phosphatase activity"/>
    <property type="evidence" value="ECO:0007669"/>
    <property type="project" value="TreeGrafter"/>
</dbReference>
<name>A0A9P8HW92_9PEZI</name>
<dbReference type="SUPFAM" id="SSF52799">
    <property type="entry name" value="(Phosphotyrosine protein) phosphatases II"/>
    <property type="match status" value="1"/>
</dbReference>
<sequence>MEHTHIPEGTIIPPLRFATVEPYVYRGSYPRPLNFPFLESLELKVILSLTPEPLDEKLKQWADSQGIRQIHIKPEKGQKKSAPLQPAQAKAVLEIALNQENTPIYIHCLNGAGSSNKLMGCRYGRELIPVAEVTSLAICALRKHQRWTHPTIFAEMLRFSEIRTSSEVFLFQGLE</sequence>
<dbReference type="EMBL" id="JAGHQL010000179">
    <property type="protein sequence ID" value="KAH0536814.1"/>
    <property type="molecule type" value="Genomic_DNA"/>
</dbReference>
<accession>A0A9P8HW92</accession>
<protein>
    <submittedName>
        <fullName evidence="1">Uncharacterized protein</fullName>
    </submittedName>
</protein>
<proteinExistence type="predicted"/>
<evidence type="ECO:0000313" key="2">
    <source>
        <dbReference type="Proteomes" id="UP000698800"/>
    </source>
</evidence>
<dbReference type="Gene3D" id="3.90.190.10">
    <property type="entry name" value="Protein tyrosine phosphatase superfamily"/>
    <property type="match status" value="1"/>
</dbReference>
<dbReference type="AlphaFoldDB" id="A0A9P8HW92"/>
<evidence type="ECO:0000313" key="1">
    <source>
        <dbReference type="EMBL" id="KAH0536814.1"/>
    </source>
</evidence>
<dbReference type="InterPro" id="IPR004861">
    <property type="entry name" value="Siw14-like"/>
</dbReference>
<comment type="caution">
    <text evidence="1">The sequence shown here is derived from an EMBL/GenBank/DDBJ whole genome shotgun (WGS) entry which is preliminary data.</text>
</comment>
<organism evidence="1 2">
    <name type="scientific">Glutinoglossum americanum</name>
    <dbReference type="NCBI Taxonomy" id="1670608"/>
    <lineage>
        <taxon>Eukaryota</taxon>
        <taxon>Fungi</taxon>
        <taxon>Dikarya</taxon>
        <taxon>Ascomycota</taxon>
        <taxon>Pezizomycotina</taxon>
        <taxon>Geoglossomycetes</taxon>
        <taxon>Geoglossales</taxon>
        <taxon>Geoglossaceae</taxon>
        <taxon>Glutinoglossum</taxon>
    </lineage>
</organism>
<dbReference type="OrthoDB" id="6375174at2759"/>
<gene>
    <name evidence="1" type="ORF">FGG08_006347</name>
</gene>
<dbReference type="PANTHER" id="PTHR31126">
    <property type="entry name" value="TYROSINE-PROTEIN PHOSPHATASE"/>
    <property type="match status" value="1"/>
</dbReference>
<dbReference type="Proteomes" id="UP000698800">
    <property type="component" value="Unassembled WGS sequence"/>
</dbReference>
<keyword evidence="2" id="KW-1185">Reference proteome</keyword>